<accession>A0A1G7AXE2</accession>
<dbReference type="AlphaFoldDB" id="A0A1G7AXE2"/>
<evidence type="ECO:0000256" key="6">
    <source>
        <dbReference type="ARBA" id="ARBA00023136"/>
    </source>
</evidence>
<keyword evidence="11" id="KW-0969">Cilium</keyword>
<dbReference type="RefSeq" id="WP_092784423.1">
    <property type="nucleotide sequence ID" value="NZ_FNAP01000004.1"/>
</dbReference>
<evidence type="ECO:0000256" key="8">
    <source>
        <dbReference type="ARBA" id="ARBA00037937"/>
    </source>
</evidence>
<evidence type="ECO:0000256" key="1">
    <source>
        <dbReference type="ARBA" id="ARBA00004117"/>
    </source>
</evidence>
<keyword evidence="11" id="KW-0282">Flagellum</keyword>
<comment type="subcellular location">
    <subcellularLocation>
        <location evidence="1">Bacterial flagellum basal body</location>
    </subcellularLocation>
    <subcellularLocation>
        <location evidence="2">Cell membrane</location>
    </subcellularLocation>
</comment>
<reference evidence="11 12" key="1">
    <citation type="submission" date="2016-10" db="EMBL/GenBank/DDBJ databases">
        <authorList>
            <person name="de Groot N.N."/>
        </authorList>
    </citation>
    <scope>NUCLEOTIDE SEQUENCE [LARGE SCALE GENOMIC DNA]</scope>
    <source>
        <strain evidence="11 12">ATCC 700224</strain>
    </source>
</reference>
<evidence type="ECO:0000256" key="2">
    <source>
        <dbReference type="ARBA" id="ARBA00004236"/>
    </source>
</evidence>
<keyword evidence="7" id="KW-0975">Bacterial flagellum</keyword>
<dbReference type="PANTHER" id="PTHR38766">
    <property type="entry name" value="FLAGELLAR PROTEIN FLIO"/>
    <property type="match status" value="1"/>
</dbReference>
<proteinExistence type="inferred from homology"/>
<feature type="region of interest" description="Disordered" evidence="9">
    <location>
        <begin position="89"/>
        <end position="117"/>
    </location>
</feature>
<evidence type="ECO:0000313" key="12">
    <source>
        <dbReference type="Proteomes" id="UP000199412"/>
    </source>
</evidence>
<gene>
    <name evidence="11" type="ORF">SAMN05421720_104131</name>
</gene>
<feature type="transmembrane region" description="Helical" evidence="10">
    <location>
        <begin position="6"/>
        <end position="27"/>
    </location>
</feature>
<evidence type="ECO:0000256" key="3">
    <source>
        <dbReference type="ARBA" id="ARBA00022475"/>
    </source>
</evidence>
<protein>
    <submittedName>
        <fullName evidence="11">Flagellar protein FliO/FliZ</fullName>
    </submittedName>
</protein>
<keyword evidence="3" id="KW-1003">Cell membrane</keyword>
<keyword evidence="6 10" id="KW-0472">Membrane</keyword>
<dbReference type="InterPro" id="IPR052205">
    <property type="entry name" value="FliO/MopB"/>
</dbReference>
<dbReference type="GO" id="GO:0044781">
    <property type="term" value="P:bacterial-type flagellum organization"/>
    <property type="evidence" value="ECO:0007669"/>
    <property type="project" value="InterPro"/>
</dbReference>
<keyword evidence="11" id="KW-0966">Cell projection</keyword>
<name>A0A1G7AXE2_9PROT</name>
<evidence type="ECO:0000256" key="4">
    <source>
        <dbReference type="ARBA" id="ARBA00022692"/>
    </source>
</evidence>
<keyword evidence="5 10" id="KW-1133">Transmembrane helix</keyword>
<dbReference type="STRING" id="69960.SAMN05421720_104131"/>
<comment type="similarity">
    <text evidence="8">Belongs to the FliO/MopB family.</text>
</comment>
<keyword evidence="12" id="KW-1185">Reference proteome</keyword>
<evidence type="ECO:0000256" key="5">
    <source>
        <dbReference type="ARBA" id="ARBA00022989"/>
    </source>
</evidence>
<keyword evidence="4 10" id="KW-0812">Transmembrane</keyword>
<sequence>MDLDTYTRFALALMLVLGLIFLMAALLRRFGSGAGAAGGGRGARRRLGVVEGAVVDNRRRLVLVRRDDREHLLLIGGVTDLVVERDIVPPAMPEPPQEAPTPSFRTFLARGQQAGSS</sequence>
<dbReference type="PANTHER" id="PTHR38766:SF1">
    <property type="entry name" value="FLAGELLAR PROTEIN FLIO"/>
    <property type="match status" value="1"/>
</dbReference>
<organism evidence="11 12">
    <name type="scientific">Rhodospira trueperi</name>
    <dbReference type="NCBI Taxonomy" id="69960"/>
    <lineage>
        <taxon>Bacteria</taxon>
        <taxon>Pseudomonadati</taxon>
        <taxon>Pseudomonadota</taxon>
        <taxon>Alphaproteobacteria</taxon>
        <taxon>Rhodospirillales</taxon>
        <taxon>Rhodospirillaceae</taxon>
        <taxon>Rhodospira</taxon>
    </lineage>
</organism>
<evidence type="ECO:0000313" key="11">
    <source>
        <dbReference type="EMBL" id="SDE19463.1"/>
    </source>
</evidence>
<evidence type="ECO:0000256" key="7">
    <source>
        <dbReference type="ARBA" id="ARBA00023143"/>
    </source>
</evidence>
<dbReference type="Pfam" id="PF04347">
    <property type="entry name" value="FliO"/>
    <property type="match status" value="1"/>
</dbReference>
<dbReference type="GO" id="GO:0009425">
    <property type="term" value="C:bacterial-type flagellum basal body"/>
    <property type="evidence" value="ECO:0007669"/>
    <property type="project" value="UniProtKB-SubCell"/>
</dbReference>
<dbReference type="EMBL" id="FNAP01000004">
    <property type="protein sequence ID" value="SDE19463.1"/>
    <property type="molecule type" value="Genomic_DNA"/>
</dbReference>
<evidence type="ECO:0000256" key="9">
    <source>
        <dbReference type="SAM" id="MobiDB-lite"/>
    </source>
</evidence>
<dbReference type="InterPro" id="IPR022781">
    <property type="entry name" value="Flagellar_biosynth_FliO"/>
</dbReference>
<feature type="compositionally biased region" description="Pro residues" evidence="9">
    <location>
        <begin position="90"/>
        <end position="99"/>
    </location>
</feature>
<evidence type="ECO:0000256" key="10">
    <source>
        <dbReference type="SAM" id="Phobius"/>
    </source>
</evidence>
<dbReference type="Proteomes" id="UP000199412">
    <property type="component" value="Unassembled WGS sequence"/>
</dbReference>
<dbReference type="GO" id="GO:0005886">
    <property type="term" value="C:plasma membrane"/>
    <property type="evidence" value="ECO:0007669"/>
    <property type="project" value="UniProtKB-SubCell"/>
</dbReference>